<dbReference type="EMBL" id="JALIEB010000011">
    <property type="protein sequence ID" value="MCV3272994.1"/>
    <property type="molecule type" value="Genomic_DNA"/>
</dbReference>
<comment type="caution">
    <text evidence="1">The sequence shown here is derived from an EMBL/GenBank/DDBJ whole genome shotgun (WGS) entry which is preliminary data.</text>
</comment>
<organism evidence="1 2">
    <name type="scientific">Roseobacter sinensis</name>
    <dbReference type="NCBI Taxonomy" id="2931391"/>
    <lineage>
        <taxon>Bacteria</taxon>
        <taxon>Pseudomonadati</taxon>
        <taxon>Pseudomonadota</taxon>
        <taxon>Alphaproteobacteria</taxon>
        <taxon>Rhodobacterales</taxon>
        <taxon>Roseobacteraceae</taxon>
        <taxon>Roseobacter</taxon>
    </lineage>
</organism>
<name>A0ABT3BHY4_9RHOB</name>
<dbReference type="RefSeq" id="WP_263845310.1">
    <property type="nucleotide sequence ID" value="NZ_JALIEB010000011.1"/>
</dbReference>
<dbReference type="PANTHER" id="PTHR37816">
    <property type="entry name" value="YALI0E33011P"/>
    <property type="match status" value="1"/>
</dbReference>
<gene>
    <name evidence="1" type="ORF">MUB52_16285</name>
</gene>
<dbReference type="InterPro" id="IPR027417">
    <property type="entry name" value="P-loop_NTPase"/>
</dbReference>
<dbReference type="Proteomes" id="UP001208690">
    <property type="component" value="Unassembled WGS sequence"/>
</dbReference>
<dbReference type="PANTHER" id="PTHR37816:SF3">
    <property type="entry name" value="MODULATES DNA TOPOLOGY"/>
    <property type="match status" value="1"/>
</dbReference>
<dbReference type="Gene3D" id="3.40.50.300">
    <property type="entry name" value="P-loop containing nucleotide triphosphate hydrolases"/>
    <property type="match status" value="1"/>
</dbReference>
<dbReference type="InterPro" id="IPR052922">
    <property type="entry name" value="Cytidylate_Kinase-2"/>
</dbReference>
<sequence length="184" mass="21435">MKRVMIVGGPGSGKSTLARIMGEGTGLPVHHMDHLHWLPDWQERPRADKLALAHNIETSEAWIFEGGLSATYGHRAGRADTLIWLDLPVLLRLWRVTSRMIRHYGRRRPDMAEGCVEKLHGETFEFYHYIWRTRRTHRHRLQELIDRHPRLAVHHLRSPAEVTAFIRHLPSRAEHRPATQSILP</sequence>
<evidence type="ECO:0000313" key="2">
    <source>
        <dbReference type="Proteomes" id="UP001208690"/>
    </source>
</evidence>
<protein>
    <submittedName>
        <fullName evidence="1">AAA family ATPase</fullName>
    </submittedName>
</protein>
<dbReference type="SUPFAM" id="SSF52540">
    <property type="entry name" value="P-loop containing nucleoside triphosphate hydrolases"/>
    <property type="match status" value="1"/>
</dbReference>
<reference evidence="1 2" key="1">
    <citation type="submission" date="2022-04" db="EMBL/GenBank/DDBJ databases">
        <title>Roseobacter sp. WL0113 is a bacterium isolated from neritic sediment.</title>
        <authorList>
            <person name="Wang L."/>
            <person name="He W."/>
            <person name="Zhang D.-F."/>
        </authorList>
    </citation>
    <scope>NUCLEOTIDE SEQUENCE [LARGE SCALE GENOMIC DNA]</scope>
    <source>
        <strain evidence="1 2">WL0113</strain>
    </source>
</reference>
<accession>A0ABT3BHY4</accession>
<evidence type="ECO:0000313" key="1">
    <source>
        <dbReference type="EMBL" id="MCV3272994.1"/>
    </source>
</evidence>
<proteinExistence type="predicted"/>
<keyword evidence="2" id="KW-1185">Reference proteome</keyword>